<sequence length="65" mass="6814">MKYLSLCAFALFASPAFAHDLPASHHHHGALVLFDLSPAVTIIAALALVGAGAFLGRYLAGKRKP</sequence>
<comment type="caution">
    <text evidence="3">The sequence shown here is derived from an EMBL/GenBank/DDBJ whole genome shotgun (WGS) entry which is preliminary data.</text>
</comment>
<organism evidence="3 4">
    <name type="scientific">Nitratireductor basaltis</name>
    <dbReference type="NCBI Taxonomy" id="472175"/>
    <lineage>
        <taxon>Bacteria</taxon>
        <taxon>Pseudomonadati</taxon>
        <taxon>Pseudomonadota</taxon>
        <taxon>Alphaproteobacteria</taxon>
        <taxon>Hyphomicrobiales</taxon>
        <taxon>Phyllobacteriaceae</taxon>
        <taxon>Nitratireductor</taxon>
    </lineage>
</organism>
<keyword evidence="1" id="KW-0812">Transmembrane</keyword>
<dbReference type="PATRIC" id="fig|472175.3.peg.3275"/>
<feature type="chain" id="PRO_5001782951" evidence="2">
    <location>
        <begin position="19"/>
        <end position="65"/>
    </location>
</feature>
<dbReference type="AlphaFoldDB" id="A0A084U532"/>
<feature type="transmembrane region" description="Helical" evidence="1">
    <location>
        <begin position="42"/>
        <end position="60"/>
    </location>
</feature>
<gene>
    <name evidence="3" type="ORF">EL18_03278</name>
</gene>
<proteinExistence type="predicted"/>
<evidence type="ECO:0000256" key="2">
    <source>
        <dbReference type="SAM" id="SignalP"/>
    </source>
</evidence>
<evidence type="ECO:0000313" key="3">
    <source>
        <dbReference type="EMBL" id="KFB08068.1"/>
    </source>
</evidence>
<feature type="signal peptide" evidence="2">
    <location>
        <begin position="1"/>
        <end position="18"/>
    </location>
</feature>
<reference evidence="3 4" key="1">
    <citation type="submission" date="2014-05" db="EMBL/GenBank/DDBJ databases">
        <title>Draft Genome Sequence of Nitratireductor basaltis Strain UMTGB225, A Marine Bacterium Isolated from Green Barrel Tunicate.</title>
        <authorList>
            <person name="Gan H.Y."/>
        </authorList>
    </citation>
    <scope>NUCLEOTIDE SEQUENCE [LARGE SCALE GENOMIC DNA]</scope>
    <source>
        <strain evidence="3 4">UMTGB225</strain>
    </source>
</reference>
<dbReference type="Proteomes" id="UP000053675">
    <property type="component" value="Unassembled WGS sequence"/>
</dbReference>
<protein>
    <submittedName>
        <fullName evidence="3">Uncharacterized protein</fullName>
    </submittedName>
</protein>
<dbReference type="STRING" id="472175.EL18_03278"/>
<keyword evidence="2" id="KW-0732">Signal</keyword>
<dbReference type="RefSeq" id="WP_036486640.1">
    <property type="nucleotide sequence ID" value="NZ_JMQM01000003.1"/>
</dbReference>
<evidence type="ECO:0000256" key="1">
    <source>
        <dbReference type="SAM" id="Phobius"/>
    </source>
</evidence>
<dbReference type="EMBL" id="JMQM01000003">
    <property type="protein sequence ID" value="KFB08068.1"/>
    <property type="molecule type" value="Genomic_DNA"/>
</dbReference>
<keyword evidence="1" id="KW-0472">Membrane</keyword>
<keyword evidence="4" id="KW-1185">Reference proteome</keyword>
<keyword evidence="1" id="KW-1133">Transmembrane helix</keyword>
<accession>A0A084U532</accession>
<evidence type="ECO:0000313" key="4">
    <source>
        <dbReference type="Proteomes" id="UP000053675"/>
    </source>
</evidence>
<name>A0A084U532_9HYPH</name>